<keyword evidence="5" id="KW-0627">Porphyrin biosynthesis</keyword>
<feature type="domain" description="Tetrapyrrole methylase" evidence="7">
    <location>
        <begin position="4"/>
        <end position="214"/>
    </location>
</feature>
<evidence type="ECO:0000256" key="5">
    <source>
        <dbReference type="ARBA" id="ARBA00023244"/>
    </source>
</evidence>
<evidence type="ECO:0000256" key="2">
    <source>
        <dbReference type="ARBA" id="ARBA00022603"/>
    </source>
</evidence>
<dbReference type="InterPro" id="IPR006366">
    <property type="entry name" value="CobA/CysG_C"/>
</dbReference>
<dbReference type="CDD" id="cd11642">
    <property type="entry name" value="SUMT"/>
    <property type="match status" value="1"/>
</dbReference>
<dbReference type="InterPro" id="IPR036108">
    <property type="entry name" value="4pyrrol_syn_uPrphyn_synt_sf"/>
</dbReference>
<protein>
    <recommendedName>
        <fullName evidence="1">uroporphyrinogen-III C-methyltransferase</fullName>
        <ecNumber evidence="1">2.1.1.107</ecNumber>
    </recommendedName>
</protein>
<dbReference type="Gene3D" id="3.40.50.10090">
    <property type="match status" value="2"/>
</dbReference>
<reference evidence="9" key="1">
    <citation type="submission" date="2020-08" db="EMBL/GenBank/DDBJ databases">
        <title>Genomic insights into the carbon and energy metabolism of the first obligate autotrophic acetogenic bacterium Aceticella autotrophica gen. nov., sp. nov.</title>
        <authorList>
            <person name="Toshchakov S.V."/>
            <person name="Elcheninov A.G."/>
            <person name="Kublanov I.V."/>
            <person name="Frolov E.N."/>
            <person name="Lebedinsky A.V."/>
        </authorList>
    </citation>
    <scope>NUCLEOTIDE SEQUENCE</scope>
    <source>
        <strain evidence="9">3443-3Ac</strain>
    </source>
</reference>
<evidence type="ECO:0000256" key="6">
    <source>
        <dbReference type="RuleBase" id="RU003960"/>
    </source>
</evidence>
<dbReference type="InterPro" id="IPR014776">
    <property type="entry name" value="4pyrrole_Mease_sub2"/>
</dbReference>
<gene>
    <name evidence="9" type="primary">cobA</name>
    <name evidence="9" type="ORF">ACETAC_04355</name>
</gene>
<dbReference type="InterPro" id="IPR000878">
    <property type="entry name" value="4pyrrol_Mease"/>
</dbReference>
<dbReference type="PANTHER" id="PTHR45790">
    <property type="entry name" value="SIROHEME SYNTHASE-RELATED"/>
    <property type="match status" value="1"/>
</dbReference>
<name>A0A975GB93_9THEO</name>
<dbReference type="NCBIfam" id="TIGR01469">
    <property type="entry name" value="cobA_cysG_Cterm"/>
    <property type="match status" value="1"/>
</dbReference>
<keyword evidence="2 6" id="KW-0489">Methyltransferase</keyword>
<dbReference type="PROSITE" id="PS00840">
    <property type="entry name" value="SUMT_2"/>
    <property type="match status" value="1"/>
</dbReference>
<comment type="similarity">
    <text evidence="6">Belongs to the precorrin methyltransferase family.</text>
</comment>
<accession>A0A975GB93</accession>
<dbReference type="PROSITE" id="PS00839">
    <property type="entry name" value="SUMT_1"/>
    <property type="match status" value="1"/>
</dbReference>
<evidence type="ECO:0000313" key="9">
    <source>
        <dbReference type="EMBL" id="QSZ28090.1"/>
    </source>
</evidence>
<evidence type="ECO:0000256" key="3">
    <source>
        <dbReference type="ARBA" id="ARBA00022679"/>
    </source>
</evidence>
<dbReference type="KEGG" id="aaut:ACETAC_04355"/>
<dbReference type="SUPFAM" id="SSF53790">
    <property type="entry name" value="Tetrapyrrole methylase"/>
    <property type="match status" value="1"/>
</dbReference>
<evidence type="ECO:0000256" key="4">
    <source>
        <dbReference type="ARBA" id="ARBA00022691"/>
    </source>
</evidence>
<dbReference type="PANTHER" id="PTHR45790:SF3">
    <property type="entry name" value="S-ADENOSYL-L-METHIONINE-DEPENDENT UROPORPHYRINOGEN III METHYLTRANSFERASE, CHLOROPLASTIC"/>
    <property type="match status" value="1"/>
</dbReference>
<keyword evidence="3 6" id="KW-0808">Transferase</keyword>
<evidence type="ECO:0000259" key="7">
    <source>
        <dbReference type="Pfam" id="PF00590"/>
    </source>
</evidence>
<dbReference type="Pfam" id="PF00590">
    <property type="entry name" value="TP_methylase"/>
    <property type="match status" value="1"/>
</dbReference>
<dbReference type="Gene3D" id="3.30.950.10">
    <property type="entry name" value="Methyltransferase, Cobalt-precorrin-4 Transmethylase, Domain 2"/>
    <property type="match status" value="1"/>
</dbReference>
<evidence type="ECO:0000259" key="8">
    <source>
        <dbReference type="Pfam" id="PF02602"/>
    </source>
</evidence>
<evidence type="ECO:0000256" key="1">
    <source>
        <dbReference type="ARBA" id="ARBA00012162"/>
    </source>
</evidence>
<dbReference type="RefSeq" id="WP_284680828.1">
    <property type="nucleotide sequence ID" value="NZ_CP060096.1"/>
</dbReference>
<sequence>MTGKVYLIGAGPGNIELLTLRAVDLIKEADVLVYDRLINEEILNLSKDDVELIDVGKLPDMHKVPQWKINEIIAEKALEGKSVARIKGGDPFVFGRGGEEAEYLVERGITYEIVPGVTSAISVLSYAGIPVTHRALSSSFHVITGHECEEKNHCLDWNVLAKLNGTLIFLMGIKNLETIVNNLMKNGKSSDTPVAVIMNGTTPNQKVVTGKLLDIADKVCNEGIKNPAIIVVGDVVKLRNKLMWFEEKRLFNKRILLTRAVETSAEMSKLLRNYGAEVVLCPSIKITLLSDNLKKLLDRIGEYDYIVFTSVNGVSAFTKAVYEKKFDLRKLNNIKIAAIGSKTAEALNKIFLYPDIIPEEYTSKALAEKMKDSVKDRKIALLTSDIGGEVLIEALKDFAHIEKVVAYKNEPNFEIKDKLIKELDKGIDIALFTSPSTFNYMHKIIEDKIGILKNFTIAAIGPVTKRAIEDKGFKVSIMPQEYTMNKLIESIL</sequence>
<dbReference type="InterPro" id="IPR003043">
    <property type="entry name" value="Uropor_MeTrfase_CS"/>
</dbReference>
<dbReference type="GO" id="GO:0004851">
    <property type="term" value="F:uroporphyrin-III C-methyltransferase activity"/>
    <property type="evidence" value="ECO:0007669"/>
    <property type="project" value="UniProtKB-EC"/>
</dbReference>
<dbReference type="Pfam" id="PF02602">
    <property type="entry name" value="HEM4"/>
    <property type="match status" value="1"/>
</dbReference>
<dbReference type="NCBIfam" id="NF004790">
    <property type="entry name" value="PRK06136.1"/>
    <property type="match status" value="1"/>
</dbReference>
<dbReference type="Gene3D" id="3.40.1010.10">
    <property type="entry name" value="Cobalt-precorrin-4 Transmethylase, Domain 1"/>
    <property type="match status" value="1"/>
</dbReference>
<proteinExistence type="inferred from homology"/>
<dbReference type="GO" id="GO:0032259">
    <property type="term" value="P:methylation"/>
    <property type="evidence" value="ECO:0007669"/>
    <property type="project" value="UniProtKB-KW"/>
</dbReference>
<keyword evidence="10" id="KW-1185">Reference proteome</keyword>
<dbReference type="GO" id="GO:0004852">
    <property type="term" value="F:uroporphyrinogen-III synthase activity"/>
    <property type="evidence" value="ECO:0007669"/>
    <property type="project" value="InterPro"/>
</dbReference>
<dbReference type="InterPro" id="IPR014777">
    <property type="entry name" value="4pyrrole_Mease_sub1"/>
</dbReference>
<dbReference type="Proteomes" id="UP000671913">
    <property type="component" value="Chromosome"/>
</dbReference>
<dbReference type="GO" id="GO:0019354">
    <property type="term" value="P:siroheme biosynthetic process"/>
    <property type="evidence" value="ECO:0007669"/>
    <property type="project" value="InterPro"/>
</dbReference>
<dbReference type="InterPro" id="IPR050161">
    <property type="entry name" value="Siro_Cobalamin_biosynth"/>
</dbReference>
<dbReference type="FunFam" id="3.30.950.10:FF:000001">
    <property type="entry name" value="Siroheme synthase"/>
    <property type="match status" value="1"/>
</dbReference>
<dbReference type="InterPro" id="IPR035996">
    <property type="entry name" value="4pyrrol_Methylase_sf"/>
</dbReference>
<dbReference type="AlphaFoldDB" id="A0A975GB93"/>
<dbReference type="InterPro" id="IPR003754">
    <property type="entry name" value="4pyrrol_synth_uPrphyn_synth"/>
</dbReference>
<dbReference type="EC" id="2.1.1.107" evidence="1"/>
<feature type="domain" description="Tetrapyrrole biosynthesis uroporphyrinogen III synthase" evidence="8">
    <location>
        <begin position="266"/>
        <end position="489"/>
    </location>
</feature>
<dbReference type="SUPFAM" id="SSF69618">
    <property type="entry name" value="HemD-like"/>
    <property type="match status" value="1"/>
</dbReference>
<organism evidence="9 10">
    <name type="scientific">Aceticella autotrophica</name>
    <dbReference type="NCBI Taxonomy" id="2755338"/>
    <lineage>
        <taxon>Bacteria</taxon>
        <taxon>Bacillati</taxon>
        <taxon>Bacillota</taxon>
        <taxon>Clostridia</taxon>
        <taxon>Thermoanaerobacterales</taxon>
        <taxon>Thermoanaerobacteraceae</taxon>
        <taxon>Aceticella</taxon>
    </lineage>
</organism>
<dbReference type="FunFam" id="3.40.1010.10:FF:000001">
    <property type="entry name" value="Siroheme synthase"/>
    <property type="match status" value="1"/>
</dbReference>
<evidence type="ECO:0000313" key="10">
    <source>
        <dbReference type="Proteomes" id="UP000671913"/>
    </source>
</evidence>
<keyword evidence="4" id="KW-0949">S-adenosyl-L-methionine</keyword>
<dbReference type="EMBL" id="CP060096">
    <property type="protein sequence ID" value="QSZ28090.1"/>
    <property type="molecule type" value="Genomic_DNA"/>
</dbReference>
<dbReference type="CDD" id="cd06578">
    <property type="entry name" value="HemD"/>
    <property type="match status" value="1"/>
</dbReference>